<dbReference type="Pfam" id="PF13304">
    <property type="entry name" value="AAA_21"/>
    <property type="match status" value="1"/>
</dbReference>
<evidence type="ECO:0000259" key="1">
    <source>
        <dbReference type="Pfam" id="PF13304"/>
    </source>
</evidence>
<reference evidence="3" key="1">
    <citation type="submission" date="2012-11" db="EMBL/GenBank/DDBJ databases">
        <authorList>
            <person name="Lucero-Rivera Y.E."/>
            <person name="Tovar-Ramirez D."/>
        </authorList>
    </citation>
    <scope>NUCLEOTIDE SEQUENCE [LARGE SCALE GENOMIC DNA]</scope>
    <source>
        <strain evidence="3">Araruama</strain>
    </source>
</reference>
<dbReference type="PANTHER" id="PTHR32182">
    <property type="entry name" value="DNA REPLICATION AND REPAIR PROTEIN RECF"/>
    <property type="match status" value="1"/>
</dbReference>
<dbReference type="Gene3D" id="3.40.50.300">
    <property type="entry name" value="P-loop containing nucleotide triphosphate hydrolases"/>
    <property type="match status" value="1"/>
</dbReference>
<dbReference type="GO" id="GO:0006302">
    <property type="term" value="P:double-strand break repair"/>
    <property type="evidence" value="ECO:0007669"/>
    <property type="project" value="TreeGrafter"/>
</dbReference>
<dbReference type="InterPro" id="IPR014555">
    <property type="entry name" value="RecF-like"/>
</dbReference>
<dbReference type="GO" id="GO:0005524">
    <property type="term" value="F:ATP binding"/>
    <property type="evidence" value="ECO:0007669"/>
    <property type="project" value="InterPro"/>
</dbReference>
<sequence>MSNNVFINSIKLNNLLSFGDKSDAIELGPLNVLIGKNSCGKSNLIEAFSVLKSLPKDLLEPIRKGGGIREWLWKGSDSVPIAEINLELNYPGDSIPLRYKLNFTEVNQRLELVDEAIECVHKTQKWHNDVYFYYRYRNGSPVLNVNTPDQCATDRSNRSERSLQREGLDINQSVLSQRKDPDQYPELTFIGNHFSKIKLFREWNLGRYTSPRLPQNPDLPEDFLLENMSNLGLILNDLQHQTTIKKTIIENLKYFYEEFDDITTKIHGGTIQIFLHEKRLYQPIPATRLSDGTLRFLCLIVILCHPAPPPLICIEEPELGLHPDILPHIAKLLIEASERTQLIVTTHSDIIVDELTENPDSVIICEKYNGSTKMKRLNTEDLKVWLEKYSLGELWRSGEIGGNRW</sequence>
<comment type="caution">
    <text evidence="2">The sequence shown here is derived from an EMBL/GenBank/DDBJ whole genome shotgun (WGS) entry which is preliminary data.</text>
</comment>
<accession>A0A1V1P136</accession>
<dbReference type="InterPro" id="IPR027417">
    <property type="entry name" value="P-loop_NTPase"/>
</dbReference>
<feature type="domain" description="ATPase AAA-type core" evidence="1">
    <location>
        <begin position="30"/>
        <end position="353"/>
    </location>
</feature>
<gene>
    <name evidence="2" type="ORF">OMM_04511</name>
</gene>
<dbReference type="GO" id="GO:0016887">
    <property type="term" value="F:ATP hydrolysis activity"/>
    <property type="evidence" value="ECO:0007669"/>
    <property type="project" value="InterPro"/>
</dbReference>
<dbReference type="Proteomes" id="UP000189670">
    <property type="component" value="Unassembled WGS sequence"/>
</dbReference>
<dbReference type="PIRSF" id="PIRSF029347">
    <property type="entry name" value="RecF"/>
    <property type="match status" value="1"/>
</dbReference>
<dbReference type="SUPFAM" id="SSF52540">
    <property type="entry name" value="P-loop containing nucleoside triphosphate hydrolases"/>
    <property type="match status" value="1"/>
</dbReference>
<dbReference type="AlphaFoldDB" id="A0A1V1P136"/>
<evidence type="ECO:0000313" key="3">
    <source>
        <dbReference type="Proteomes" id="UP000189670"/>
    </source>
</evidence>
<name>A0A1V1P136_9BACT</name>
<dbReference type="InterPro" id="IPR003959">
    <property type="entry name" value="ATPase_AAA_core"/>
</dbReference>
<organism evidence="2 3">
    <name type="scientific">Candidatus Magnetoglobus multicellularis str. Araruama</name>
    <dbReference type="NCBI Taxonomy" id="890399"/>
    <lineage>
        <taxon>Bacteria</taxon>
        <taxon>Pseudomonadati</taxon>
        <taxon>Thermodesulfobacteriota</taxon>
        <taxon>Desulfobacteria</taxon>
        <taxon>Desulfobacterales</taxon>
        <taxon>Desulfobacteraceae</taxon>
        <taxon>Candidatus Magnetoglobus</taxon>
    </lineage>
</organism>
<proteinExistence type="predicted"/>
<dbReference type="GO" id="GO:0000731">
    <property type="term" value="P:DNA synthesis involved in DNA repair"/>
    <property type="evidence" value="ECO:0007669"/>
    <property type="project" value="TreeGrafter"/>
</dbReference>
<evidence type="ECO:0000313" key="2">
    <source>
        <dbReference type="EMBL" id="ETR68531.1"/>
    </source>
</evidence>
<dbReference type="EMBL" id="ATBP01000921">
    <property type="protein sequence ID" value="ETR68531.1"/>
    <property type="molecule type" value="Genomic_DNA"/>
</dbReference>
<protein>
    <submittedName>
        <fullName evidence="2">SMC domain-containing protein</fullName>
    </submittedName>
</protein>
<dbReference type="PANTHER" id="PTHR32182:SF25">
    <property type="entry name" value="SLR1056 PROTEIN"/>
    <property type="match status" value="1"/>
</dbReference>